<accession>A0A127PCZ0</accession>
<protein>
    <submittedName>
        <fullName evidence="1">Uncharacterized protein</fullName>
    </submittedName>
</protein>
<organism evidence="1">
    <name type="scientific">Collimonas fungivorans</name>
    <dbReference type="NCBI Taxonomy" id="158899"/>
    <lineage>
        <taxon>Bacteria</taxon>
        <taxon>Pseudomonadati</taxon>
        <taxon>Pseudomonadota</taxon>
        <taxon>Betaproteobacteria</taxon>
        <taxon>Burkholderiales</taxon>
        <taxon>Oxalobacteraceae</taxon>
        <taxon>Collimonas</taxon>
    </lineage>
</organism>
<dbReference type="PATRIC" id="fig|158899.10.peg.2862"/>
<evidence type="ECO:0000313" key="1">
    <source>
        <dbReference type="EMBL" id="AMO95535.1"/>
    </source>
</evidence>
<reference evidence="1 2" key="1">
    <citation type="submission" date="2015-11" db="EMBL/GenBank/DDBJ databases">
        <title>Exploring the genomic traits of fungus-feeding bacterial genus Collimonas.</title>
        <authorList>
            <person name="Song C."/>
            <person name="Schmidt R."/>
            <person name="de Jager V."/>
            <person name="Krzyzanowska D."/>
            <person name="Jongedijk E."/>
            <person name="Cankar K."/>
            <person name="Beekwilder J."/>
            <person name="van Veen A."/>
            <person name="de Boer W."/>
            <person name="van Veen J.A."/>
            <person name="Garbeva P."/>
        </authorList>
    </citation>
    <scope>NUCLEOTIDE SEQUENCE [LARGE SCALE GENOMIC DNA]</scope>
    <source>
        <strain evidence="1 2">Ter6</strain>
    </source>
</reference>
<dbReference type="EMBL" id="CP013232">
    <property type="protein sequence ID" value="AMO95535.1"/>
    <property type="molecule type" value="Genomic_DNA"/>
</dbReference>
<dbReference type="Proteomes" id="UP000072421">
    <property type="component" value="Chromosome"/>
</dbReference>
<proteinExistence type="predicted"/>
<dbReference type="AlphaFoldDB" id="A0A127PCZ0"/>
<sequence>MIAEAREEAPILQMRQIPSMQGRSFCLLNRSDQMMEAAHNAS</sequence>
<evidence type="ECO:0000313" key="2">
    <source>
        <dbReference type="Proteomes" id="UP000072421"/>
    </source>
</evidence>
<gene>
    <name evidence="1" type="ORF">CFter6_2869</name>
</gene>
<name>A0A127PCZ0_9BURK</name>